<evidence type="ECO:0000256" key="1">
    <source>
        <dbReference type="ARBA" id="ARBA00023015"/>
    </source>
</evidence>
<dbReference type="AlphaFoldDB" id="A0A0Q0RW96"/>
<dbReference type="Gene3D" id="1.10.10.60">
    <property type="entry name" value="Homeodomain-like"/>
    <property type="match status" value="1"/>
</dbReference>
<dbReference type="SUPFAM" id="SSF46689">
    <property type="entry name" value="Homeodomain-like"/>
    <property type="match status" value="1"/>
</dbReference>
<accession>A0A0Q0RW96</accession>
<dbReference type="InterPro" id="IPR018060">
    <property type="entry name" value="HTH_AraC"/>
</dbReference>
<keyword evidence="1" id="KW-0805">Transcription regulation</keyword>
<dbReference type="RefSeq" id="WP_055093003.1">
    <property type="nucleotide sequence ID" value="NZ_JRLF01000007.1"/>
</dbReference>
<dbReference type="InterPro" id="IPR053142">
    <property type="entry name" value="PchR_regulatory_protein"/>
</dbReference>
<dbReference type="Proteomes" id="UP000050443">
    <property type="component" value="Unassembled WGS sequence"/>
</dbReference>
<dbReference type="STRING" id="362413.RC62_3799"/>
<dbReference type="GO" id="GO:0043565">
    <property type="term" value="F:sequence-specific DNA binding"/>
    <property type="evidence" value="ECO:0007669"/>
    <property type="project" value="InterPro"/>
</dbReference>
<dbReference type="SMART" id="SM00342">
    <property type="entry name" value="HTH_ARAC"/>
    <property type="match status" value="1"/>
</dbReference>
<name>A0A0Q0RW96_9FLAO</name>
<dbReference type="PANTHER" id="PTHR47893:SF1">
    <property type="entry name" value="REGULATORY PROTEIN PCHR"/>
    <property type="match status" value="1"/>
</dbReference>
<dbReference type="PROSITE" id="PS01124">
    <property type="entry name" value="HTH_ARAC_FAMILY_2"/>
    <property type="match status" value="1"/>
</dbReference>
<gene>
    <name evidence="4" type="ORF">RC62_3799</name>
</gene>
<organism evidence="4">
    <name type="scientific">Flavobacterium aquidurense</name>
    <dbReference type="NCBI Taxonomy" id="362413"/>
    <lineage>
        <taxon>Bacteria</taxon>
        <taxon>Pseudomonadati</taxon>
        <taxon>Bacteroidota</taxon>
        <taxon>Flavobacteriia</taxon>
        <taxon>Flavobacteriales</taxon>
        <taxon>Flavobacteriaceae</taxon>
        <taxon>Flavobacterium</taxon>
    </lineage>
</organism>
<feature type="domain" description="HTH araC/xylS-type" evidence="3">
    <location>
        <begin position="253"/>
        <end position="352"/>
    </location>
</feature>
<dbReference type="Pfam" id="PF12833">
    <property type="entry name" value="HTH_18"/>
    <property type="match status" value="1"/>
</dbReference>
<evidence type="ECO:0000313" key="4">
    <source>
        <dbReference type="EMBL" id="KQB41454.1"/>
    </source>
</evidence>
<dbReference type="PATRIC" id="fig|362413.3.peg.3725"/>
<evidence type="ECO:0000256" key="2">
    <source>
        <dbReference type="ARBA" id="ARBA00023163"/>
    </source>
</evidence>
<dbReference type="EMBL" id="JRLF01000007">
    <property type="protein sequence ID" value="KQB41454.1"/>
    <property type="molecule type" value="Genomic_DNA"/>
</dbReference>
<comment type="caution">
    <text evidence="4">The sequence shown here is derived from an EMBL/GenBank/DDBJ whole genome shotgun (WGS) entry which is preliminary data.</text>
</comment>
<sequence>MTTNDWAKHIQKYLFLLKDDFFELPYLSNSPQVMLDSLIKLPVIKHNAIKQLISSDNAFWKGKMRYRKIEEGFWILETNIALKENVLAKATYTKDHLKDYYILSFSVFEYKFPFKDSQDIILLSTCWTFYKPETEVATYFYKGTEGKFFNIAINKEWVDQNIKSGKFCKKGVLESFFNTQKGFYTWLDLAPKAHLLSKKISKILEAEDKIHLSTPELRKCCMKLITEFFNNSFEDTRIADNISLSNLDYYNVAKAEKMILHNLQSSFLGIDKIASEVNTSPTKLKANFKIVFGFSMLQYHKEKNMLLAKQLLQKSEIEIQIIAAITGYESASKFAAAFKKRFSELPSVFREN</sequence>
<dbReference type="GO" id="GO:0003700">
    <property type="term" value="F:DNA-binding transcription factor activity"/>
    <property type="evidence" value="ECO:0007669"/>
    <property type="project" value="InterPro"/>
</dbReference>
<dbReference type="OrthoDB" id="1156172at2"/>
<evidence type="ECO:0000259" key="3">
    <source>
        <dbReference type="PROSITE" id="PS01124"/>
    </source>
</evidence>
<keyword evidence="2" id="KW-0804">Transcription</keyword>
<protein>
    <submittedName>
        <fullName evidence="4">Helix-turn-helix-domain containing protein, AraC type</fullName>
    </submittedName>
</protein>
<proteinExistence type="predicted"/>
<dbReference type="PANTHER" id="PTHR47893">
    <property type="entry name" value="REGULATORY PROTEIN PCHR"/>
    <property type="match status" value="1"/>
</dbReference>
<reference evidence="4" key="1">
    <citation type="submission" date="2014-09" db="EMBL/GenBank/DDBJ databases">
        <title>Genome sequence of Flavobacterium aquidurense RC62.</title>
        <authorList>
            <person name="Kim J.F."/>
            <person name="Kwak M.-J."/>
        </authorList>
    </citation>
    <scope>NUCLEOTIDE SEQUENCE [LARGE SCALE GENOMIC DNA]</scope>
    <source>
        <strain evidence="4">RC62</strain>
    </source>
</reference>
<dbReference type="InterPro" id="IPR009057">
    <property type="entry name" value="Homeodomain-like_sf"/>
</dbReference>